<dbReference type="PRINTS" id="PR00682">
    <property type="entry name" value="IPNSYNTHASE"/>
</dbReference>
<dbReference type="InterPro" id="IPR044861">
    <property type="entry name" value="IPNS-like_FE2OG_OXY"/>
</dbReference>
<reference evidence="3" key="1">
    <citation type="submission" date="2021-01" db="EMBL/GenBank/DDBJ databases">
        <authorList>
            <person name="Corre E."/>
            <person name="Pelletier E."/>
            <person name="Niang G."/>
            <person name="Scheremetjew M."/>
            <person name="Finn R."/>
            <person name="Kale V."/>
            <person name="Holt S."/>
            <person name="Cochrane G."/>
            <person name="Meng A."/>
            <person name="Brown T."/>
            <person name="Cohen L."/>
        </authorList>
    </citation>
    <scope>NUCLEOTIDE SEQUENCE</scope>
</reference>
<dbReference type="GO" id="GO:0046872">
    <property type="term" value="F:metal ion binding"/>
    <property type="evidence" value="ECO:0007669"/>
    <property type="project" value="UniProtKB-KW"/>
</dbReference>
<dbReference type="GO" id="GO:0016491">
    <property type="term" value="F:oxidoreductase activity"/>
    <property type="evidence" value="ECO:0007669"/>
    <property type="project" value="UniProtKB-KW"/>
</dbReference>
<proteinExistence type="inferred from homology"/>
<keyword evidence="1" id="KW-0560">Oxidoreductase</keyword>
<dbReference type="Pfam" id="PF03171">
    <property type="entry name" value="2OG-FeII_Oxy"/>
    <property type="match status" value="1"/>
</dbReference>
<dbReference type="PANTHER" id="PTHR47990">
    <property type="entry name" value="2-OXOGLUTARATE (2OG) AND FE(II)-DEPENDENT OXYGENASE SUPERFAMILY PROTEIN-RELATED"/>
    <property type="match status" value="1"/>
</dbReference>
<dbReference type="Pfam" id="PF14226">
    <property type="entry name" value="DIOX_N"/>
    <property type="match status" value="1"/>
</dbReference>
<feature type="domain" description="Fe2OG dioxygenase" evidence="2">
    <location>
        <begin position="154"/>
        <end position="263"/>
    </location>
</feature>
<keyword evidence="1" id="KW-0408">Iron</keyword>
<gene>
    <name evidence="3" type="ORF">NSCI0253_LOCUS12323</name>
</gene>
<dbReference type="InterPro" id="IPR050231">
    <property type="entry name" value="Iron_ascorbate_oxido_reductase"/>
</dbReference>
<evidence type="ECO:0000259" key="2">
    <source>
        <dbReference type="PROSITE" id="PS51471"/>
    </source>
</evidence>
<evidence type="ECO:0000313" key="3">
    <source>
        <dbReference type="EMBL" id="CAD8837975.1"/>
    </source>
</evidence>
<sequence length="307" mass="33533">MEVPTISLAGVRDVLASGGSLVEVVSLIRSACEETGFFTLVDHGIDQSLLDLQGQACAQFFSRPPQSLIVDMVSSTESRFAWLDYVPDGGDKAAVWSLGPIAGRGSMRWEPGDLCQTWLSYYAAMEELVDVLMKLFALSLDLPVDSFRTALSGHRSSLRAILYPEISEAELEAAGGEIVRNGEHTDWGCVTVLLAEEADGLELLRRDGSWASLQPSGGLIVNLGDLLPYWTGGRWKATRHRVMARSTSRAARLSIPYFGLVNRSTVLEPITCKADSNATEKILTAGEFFDNHEVYMRDVQEADGLLS</sequence>
<comment type="similarity">
    <text evidence="1">Belongs to the iron/ascorbate-dependent oxidoreductase family.</text>
</comment>
<organism evidence="3">
    <name type="scientific">Noctiluca scintillans</name>
    <name type="common">Sea sparkle</name>
    <name type="synonym">Red tide dinoflagellate</name>
    <dbReference type="NCBI Taxonomy" id="2966"/>
    <lineage>
        <taxon>Eukaryota</taxon>
        <taxon>Sar</taxon>
        <taxon>Alveolata</taxon>
        <taxon>Dinophyceae</taxon>
        <taxon>Noctilucales</taxon>
        <taxon>Noctilucaceae</taxon>
        <taxon>Noctiluca</taxon>
    </lineage>
</organism>
<dbReference type="AlphaFoldDB" id="A0A7S1F1E9"/>
<accession>A0A7S1F1E9</accession>
<dbReference type="PROSITE" id="PS51471">
    <property type="entry name" value="FE2OG_OXY"/>
    <property type="match status" value="1"/>
</dbReference>
<dbReference type="InterPro" id="IPR026992">
    <property type="entry name" value="DIOX_N"/>
</dbReference>
<dbReference type="InterPro" id="IPR027443">
    <property type="entry name" value="IPNS-like_sf"/>
</dbReference>
<keyword evidence="1" id="KW-0479">Metal-binding</keyword>
<protein>
    <recommendedName>
        <fullName evidence="2">Fe2OG dioxygenase domain-containing protein</fullName>
    </recommendedName>
</protein>
<evidence type="ECO:0000256" key="1">
    <source>
        <dbReference type="RuleBase" id="RU003682"/>
    </source>
</evidence>
<dbReference type="InterPro" id="IPR005123">
    <property type="entry name" value="Oxoglu/Fe-dep_dioxygenase_dom"/>
</dbReference>
<name>A0A7S1F1E9_NOCSC</name>
<dbReference type="EMBL" id="HBFQ01017670">
    <property type="protein sequence ID" value="CAD8837975.1"/>
    <property type="molecule type" value="Transcribed_RNA"/>
</dbReference>
<dbReference type="SUPFAM" id="SSF51197">
    <property type="entry name" value="Clavaminate synthase-like"/>
    <property type="match status" value="1"/>
</dbReference>
<dbReference type="Gene3D" id="2.60.120.330">
    <property type="entry name" value="B-lactam Antibiotic, Isopenicillin N Synthase, Chain"/>
    <property type="match status" value="1"/>
</dbReference>